<feature type="region of interest" description="Disordered" evidence="1">
    <location>
        <begin position="1"/>
        <end position="24"/>
    </location>
</feature>
<evidence type="ECO:0000313" key="3">
    <source>
        <dbReference type="Proteomes" id="UP000834106"/>
    </source>
</evidence>
<dbReference type="EMBL" id="OU503050">
    <property type="protein sequence ID" value="CAI9777847.1"/>
    <property type="molecule type" value="Genomic_DNA"/>
</dbReference>
<protein>
    <submittedName>
        <fullName evidence="2">Uncharacterized protein</fullName>
    </submittedName>
</protein>
<reference evidence="2" key="1">
    <citation type="submission" date="2023-05" db="EMBL/GenBank/DDBJ databases">
        <authorList>
            <person name="Huff M."/>
        </authorList>
    </citation>
    <scope>NUCLEOTIDE SEQUENCE</scope>
</reference>
<evidence type="ECO:0000313" key="2">
    <source>
        <dbReference type="EMBL" id="CAI9777847.1"/>
    </source>
</evidence>
<dbReference type="Proteomes" id="UP000834106">
    <property type="component" value="Chromosome 15"/>
</dbReference>
<proteinExistence type="predicted"/>
<evidence type="ECO:0000256" key="1">
    <source>
        <dbReference type="SAM" id="MobiDB-lite"/>
    </source>
</evidence>
<accession>A0AAD2A367</accession>
<dbReference type="PANTHER" id="PTHR33640">
    <property type="entry name" value="TRANSMEMBRANE PROTEIN"/>
    <property type="match status" value="1"/>
</dbReference>
<dbReference type="AlphaFoldDB" id="A0AAD2A367"/>
<gene>
    <name evidence="2" type="ORF">FPE_LOCUS25277</name>
</gene>
<keyword evidence="3" id="KW-1185">Reference proteome</keyword>
<organism evidence="2 3">
    <name type="scientific">Fraxinus pennsylvanica</name>
    <dbReference type="NCBI Taxonomy" id="56036"/>
    <lineage>
        <taxon>Eukaryota</taxon>
        <taxon>Viridiplantae</taxon>
        <taxon>Streptophyta</taxon>
        <taxon>Embryophyta</taxon>
        <taxon>Tracheophyta</taxon>
        <taxon>Spermatophyta</taxon>
        <taxon>Magnoliopsida</taxon>
        <taxon>eudicotyledons</taxon>
        <taxon>Gunneridae</taxon>
        <taxon>Pentapetalae</taxon>
        <taxon>asterids</taxon>
        <taxon>lamiids</taxon>
        <taxon>Lamiales</taxon>
        <taxon>Oleaceae</taxon>
        <taxon>Oleeae</taxon>
        <taxon>Fraxinus</taxon>
    </lineage>
</organism>
<sequence length="118" mass="13218">MEDAAAVEVGGGGEEKQITVSPESMEKDDLAVAIENASRQIKKFQRTESEKLKREIAVKPRRELRRSDTEKCRSIISSGERQITGTTAFDGTEIDTLSSEDFKRTVEAFIQRSKKLPN</sequence>
<name>A0AAD2A367_9LAMI</name>
<dbReference type="PANTHER" id="PTHR33640:SF30">
    <property type="entry name" value="DUF4408 DOMAIN-CONTAINING PROTEIN"/>
    <property type="match status" value="1"/>
</dbReference>